<comment type="caution">
    <text evidence="1">The sequence shown here is derived from an EMBL/GenBank/DDBJ whole genome shotgun (WGS) entry which is preliminary data.</text>
</comment>
<organism evidence="1 2">
    <name type="scientific">Camellia sinensis</name>
    <name type="common">Tea plant</name>
    <name type="synonym">Thea sinensis</name>
    <dbReference type="NCBI Taxonomy" id="4442"/>
    <lineage>
        <taxon>Eukaryota</taxon>
        <taxon>Viridiplantae</taxon>
        <taxon>Streptophyta</taxon>
        <taxon>Embryophyta</taxon>
        <taxon>Tracheophyta</taxon>
        <taxon>Spermatophyta</taxon>
        <taxon>Magnoliopsida</taxon>
        <taxon>eudicotyledons</taxon>
        <taxon>Gunneridae</taxon>
        <taxon>Pentapetalae</taxon>
        <taxon>asterids</taxon>
        <taxon>Ericales</taxon>
        <taxon>Theaceae</taxon>
        <taxon>Camellia</taxon>
    </lineage>
</organism>
<gene>
    <name evidence="1" type="ORF">HYC85_007406</name>
</gene>
<accession>A0A7J7HNW1</accession>
<reference evidence="2" key="1">
    <citation type="journal article" date="2020" name="Nat. Commun.">
        <title>Genome assembly of wild tea tree DASZ reveals pedigree and selection history of tea varieties.</title>
        <authorList>
            <person name="Zhang W."/>
            <person name="Zhang Y."/>
            <person name="Qiu H."/>
            <person name="Guo Y."/>
            <person name="Wan H."/>
            <person name="Zhang X."/>
            <person name="Scossa F."/>
            <person name="Alseekh S."/>
            <person name="Zhang Q."/>
            <person name="Wang P."/>
            <person name="Xu L."/>
            <person name="Schmidt M.H."/>
            <person name="Jia X."/>
            <person name="Li D."/>
            <person name="Zhu A."/>
            <person name="Guo F."/>
            <person name="Chen W."/>
            <person name="Ni D."/>
            <person name="Usadel B."/>
            <person name="Fernie A.R."/>
            <person name="Wen W."/>
        </authorList>
    </citation>
    <scope>NUCLEOTIDE SEQUENCE [LARGE SCALE GENOMIC DNA]</scope>
    <source>
        <strain evidence="2">cv. G240</strain>
    </source>
</reference>
<proteinExistence type="predicted"/>
<evidence type="ECO:0000313" key="1">
    <source>
        <dbReference type="EMBL" id="KAF5954550.1"/>
    </source>
</evidence>
<sequence length="100" mass="10710">MMQDASSPNRTLDLASALEVGPTGNRGSGDYSGHDGSGKSVMTIAFQFAFEIHLQENIAAMGFIKKNKIKYCSYGSSVCAKYHSICSEGGIGTLPFSFQF</sequence>
<dbReference type="AlphaFoldDB" id="A0A7J7HNW1"/>
<dbReference type="InterPro" id="IPR044830">
    <property type="entry name" value="HD-Zip_III"/>
</dbReference>
<dbReference type="PANTHER" id="PTHR45950:SF6">
    <property type="entry name" value="HOMEOBOX-LEUCINE ZIPPER PROTEIN ATHB-8"/>
    <property type="match status" value="1"/>
</dbReference>
<dbReference type="EMBL" id="JACBKZ010000003">
    <property type="protein sequence ID" value="KAF5954550.1"/>
    <property type="molecule type" value="Genomic_DNA"/>
</dbReference>
<protein>
    <submittedName>
        <fullName evidence="1">Uncharacterized protein</fullName>
    </submittedName>
</protein>
<dbReference type="Proteomes" id="UP000593564">
    <property type="component" value="Unassembled WGS sequence"/>
</dbReference>
<name>A0A7J7HNW1_CAMSI</name>
<keyword evidence="2" id="KW-1185">Reference proteome</keyword>
<reference evidence="1 2" key="2">
    <citation type="submission" date="2020-07" db="EMBL/GenBank/DDBJ databases">
        <title>Genome assembly of wild tea tree DASZ reveals pedigree and selection history of tea varieties.</title>
        <authorList>
            <person name="Zhang W."/>
        </authorList>
    </citation>
    <scope>NUCLEOTIDE SEQUENCE [LARGE SCALE GENOMIC DNA]</scope>
    <source>
        <strain evidence="2">cv. G240</strain>
        <tissue evidence="1">Leaf</tissue>
    </source>
</reference>
<dbReference type="GO" id="GO:0003700">
    <property type="term" value="F:DNA-binding transcription factor activity"/>
    <property type="evidence" value="ECO:0007669"/>
    <property type="project" value="InterPro"/>
</dbReference>
<dbReference type="PANTHER" id="PTHR45950">
    <property type="entry name" value="HOMEOBOX-LEUCINE ZIPPER PROTEIN ATHB-14"/>
    <property type="match status" value="1"/>
</dbReference>
<evidence type="ECO:0000313" key="2">
    <source>
        <dbReference type="Proteomes" id="UP000593564"/>
    </source>
</evidence>